<sequence length="235" mass="26333">MATTSIQRRTETHRLASTDFRTPDWFARKPMIGVWITIIGLAIFGILAFNVYTQGPMMAWDNRMENSMHTSALASPAWVRALMVAGFYVGLHGYIGVVVLMGLYFLYKRFWKEFLMIAIGCGGQGALWIGLANVFHRDRPVLDNPIGGDDPLSELPERPYDERRHRLWVIGVLAAPENRLPPVEGHGDHHRPAANGLYRIQPILHGVPLSDGRRRRAGHGLCLDGTGIYSHRAAI</sequence>
<dbReference type="AlphaFoldDB" id="A0A9X4KIY0"/>
<name>A0A9X4KIY0_9BACL</name>
<feature type="transmembrane region" description="Helical" evidence="1">
    <location>
        <begin position="85"/>
        <end position="107"/>
    </location>
</feature>
<keyword evidence="3" id="KW-1185">Reference proteome</keyword>
<reference evidence="2 3" key="1">
    <citation type="submission" date="2022-10" db="EMBL/GenBank/DDBJ databases">
        <title>Comparative genomic analysis of Cohnella hashimotonis sp. nov., isolated from the International Space Station.</title>
        <authorList>
            <person name="Simpson A."/>
            <person name="Venkateswaran K."/>
        </authorList>
    </citation>
    <scope>NUCLEOTIDE SEQUENCE [LARGE SCALE GENOMIC DNA]</scope>
    <source>
        <strain evidence="2 3">DSM 18997</strain>
    </source>
</reference>
<keyword evidence="1" id="KW-1133">Transmembrane helix</keyword>
<dbReference type="Proteomes" id="UP001153387">
    <property type="component" value="Unassembled WGS sequence"/>
</dbReference>
<dbReference type="InterPro" id="IPR036938">
    <property type="entry name" value="PAP2/HPO_sf"/>
</dbReference>
<comment type="caution">
    <text evidence="2">The sequence shown here is derived from an EMBL/GenBank/DDBJ whole genome shotgun (WGS) entry which is preliminary data.</text>
</comment>
<feature type="transmembrane region" description="Helical" evidence="1">
    <location>
        <begin position="114"/>
        <end position="135"/>
    </location>
</feature>
<gene>
    <name evidence="2" type="ORF">OMP38_20120</name>
</gene>
<feature type="transmembrane region" description="Helical" evidence="1">
    <location>
        <begin position="31"/>
        <end position="52"/>
    </location>
</feature>
<proteinExistence type="predicted"/>
<accession>A0A9X4KIY0</accession>
<evidence type="ECO:0000313" key="3">
    <source>
        <dbReference type="Proteomes" id="UP001153387"/>
    </source>
</evidence>
<dbReference type="SUPFAM" id="SSF48317">
    <property type="entry name" value="Acid phosphatase/Vanadium-dependent haloperoxidase"/>
    <property type="match status" value="1"/>
</dbReference>
<organism evidence="2 3">
    <name type="scientific">Cohnella ginsengisoli</name>
    <dbReference type="NCBI Taxonomy" id="425004"/>
    <lineage>
        <taxon>Bacteria</taxon>
        <taxon>Bacillati</taxon>
        <taxon>Bacillota</taxon>
        <taxon>Bacilli</taxon>
        <taxon>Bacillales</taxon>
        <taxon>Paenibacillaceae</taxon>
        <taxon>Cohnella</taxon>
    </lineage>
</organism>
<keyword evidence="1" id="KW-0472">Membrane</keyword>
<evidence type="ECO:0000313" key="2">
    <source>
        <dbReference type="EMBL" id="MDG0792923.1"/>
    </source>
</evidence>
<dbReference type="EMBL" id="JAPDHZ010000003">
    <property type="protein sequence ID" value="MDG0792923.1"/>
    <property type="molecule type" value="Genomic_DNA"/>
</dbReference>
<keyword evidence="1" id="KW-0812">Transmembrane</keyword>
<evidence type="ECO:0000256" key="1">
    <source>
        <dbReference type="SAM" id="Phobius"/>
    </source>
</evidence>
<protein>
    <submittedName>
        <fullName evidence="2">Uncharacterized protein</fullName>
    </submittedName>
</protein>